<dbReference type="InterPro" id="IPR045065">
    <property type="entry name" value="XPO1/5"/>
</dbReference>
<evidence type="ECO:0000313" key="2">
    <source>
        <dbReference type="Proteomes" id="UP000093561"/>
    </source>
</evidence>
<dbReference type="PANTHER" id="PTHR11223:SF3">
    <property type="entry name" value="EXPORTIN-5"/>
    <property type="match status" value="1"/>
</dbReference>
<evidence type="ECO:0000313" key="3">
    <source>
        <dbReference type="WBParaSite" id="mrna-Wban_02039"/>
    </source>
</evidence>
<reference evidence="2" key="1">
    <citation type="submission" date="2015-03" db="EMBL/GenBank/DDBJ databases">
        <title>Wuchereria bancrofti Genome Sequencing Papua New Guinea Strain.</title>
        <authorList>
            <person name="Small S.T."/>
            <person name="Serre D."/>
            <person name="Zimmerman P.A."/>
        </authorList>
    </citation>
    <scope>NUCLEOTIDE SEQUENCE [LARGE SCALE GENOMIC DNA]</scope>
    <source>
        <strain evidence="2">pt0022</strain>
    </source>
</reference>
<feature type="domain" description="Exportin-1/Importin-beta-like" evidence="1">
    <location>
        <begin position="68"/>
        <end position="227"/>
    </location>
</feature>
<dbReference type="WBParaSite" id="mrna-Wban_02039">
    <property type="protein sequence ID" value="mrna-Wban_02039"/>
    <property type="gene ID" value="Wban_02039"/>
</dbReference>
<dbReference type="PANTHER" id="PTHR11223">
    <property type="entry name" value="EXPORTIN 1/5"/>
    <property type="match status" value="1"/>
</dbReference>
<dbReference type="InterPro" id="IPR013598">
    <property type="entry name" value="Exportin-1/Importin-b-like"/>
</dbReference>
<reference evidence="2" key="2">
    <citation type="journal article" date="2016" name="Mol. Ecol.">
        <title>Population genomics of the filarial nematode parasite Wuchereria bancrofti from mosquitoes.</title>
        <authorList>
            <person name="Small S.T."/>
            <person name="Reimer L.J."/>
            <person name="Tisch D.J."/>
            <person name="King C.L."/>
            <person name="Christensen B.M."/>
            <person name="Siba P.M."/>
            <person name="Kazura J.W."/>
            <person name="Serre D."/>
            <person name="Zimmerman P.A."/>
        </authorList>
    </citation>
    <scope>NUCLEOTIDE SEQUENCE</scope>
    <source>
        <strain evidence="2">pt0022</strain>
    </source>
</reference>
<dbReference type="GO" id="GO:0005634">
    <property type="term" value="C:nucleus"/>
    <property type="evidence" value="ECO:0007669"/>
    <property type="project" value="TreeGrafter"/>
</dbReference>
<organism evidence="2 3">
    <name type="scientific">Wuchereria bancrofti</name>
    <dbReference type="NCBI Taxonomy" id="6293"/>
    <lineage>
        <taxon>Eukaryota</taxon>
        <taxon>Metazoa</taxon>
        <taxon>Ecdysozoa</taxon>
        <taxon>Nematoda</taxon>
        <taxon>Chromadorea</taxon>
        <taxon>Rhabditida</taxon>
        <taxon>Spirurina</taxon>
        <taxon>Spiruromorpha</taxon>
        <taxon>Filarioidea</taxon>
        <taxon>Onchocercidae</taxon>
        <taxon>Wuchereria</taxon>
    </lineage>
</organism>
<dbReference type="GO" id="GO:0003723">
    <property type="term" value="F:RNA binding"/>
    <property type="evidence" value="ECO:0007669"/>
    <property type="project" value="TreeGrafter"/>
</dbReference>
<dbReference type="InterPro" id="IPR016024">
    <property type="entry name" value="ARM-type_fold"/>
</dbReference>
<dbReference type="GO" id="GO:0042565">
    <property type="term" value="C:RNA nuclear export complex"/>
    <property type="evidence" value="ECO:0007669"/>
    <property type="project" value="TreeGrafter"/>
</dbReference>
<dbReference type="GO" id="GO:0006405">
    <property type="term" value="P:RNA export from nucleus"/>
    <property type="evidence" value="ECO:0007669"/>
    <property type="project" value="TreeGrafter"/>
</dbReference>
<sequence>MEDRLNVIGNALEAIYNTTVSNERRAAASQVIESAKELSPVDVEQIAYALISKKDLILARTGWNLLEHIIKRAAARCVVLMTEHEWPQNWPELFDLGFSLLPSRSSLKLFIIASVSATHAQIPFITLQLLVENVVTLVTVENISRKKDLNNAIASNITYTSYYSSCVDLNKFYLCDFFLVSDESYSLVRSALDLFSELVEWLPANVLDPYINDLLYTVCSFLETPQHCIYEVVAKCLWRIASRKQAKNEENLVVFALFVFSQAASVGAGNVEHYRFLKTLCNVLSALRIHLADYLRNEVVAVFASLINHEKIGDDEIFNECICRVIISTPNLLEKVGYPSQNGHETFRFSQHDYDDDNDFSHEFTQFRDCCLEVIRSCWTKKHVVLLISIVEKRFISRYLNCLNLSFYIYFIFRSIYYFCCYFMNNLSMLVVTVGRYSQLLISLISQLPLSNHVDDVDEKSVKRHCITLLLRTFTIFADDSKGQAGTILEFCLSIRPFLSLMQIFQSDIAFLTFFGFHFSFMLNHRRFRAQLSTLEGIVAQTQSIPLLFSRLHCFPTDFTNNIFISKVILFWFKRLNSLYDPKNASVIHMSQDPVFEITNTVDSCLSSTAKILSYDPGTHARAFVFDVTEKVQTFIGYFSSKAVKQLFSDSEIGGWALFLSFHLTYIPDFRLRFWLKRTWKPFLCACLEATYRSVRQLLLIVIEELSKRLQSKWKQLAALEYSCGLHFNRECAISLQDLFGISDIGDKIEEASCINNCFLKNEWEKLLSVLCLIYHDATSLNERCDEGIAVFMLVKSIQRLQIHGAGELAVTHLLSLVFYLLFFGEEQFSSLSQVLQQVSEGSILQMKREIMRKLLRTVIAAKTLIGSHQKSLVPICEDEIMKQTVIQVL</sequence>
<dbReference type="GO" id="GO:0005049">
    <property type="term" value="F:nuclear export signal receptor activity"/>
    <property type="evidence" value="ECO:0007669"/>
    <property type="project" value="InterPro"/>
</dbReference>
<accession>A0AAF5RTV3</accession>
<reference evidence="3" key="3">
    <citation type="submission" date="2024-02" db="UniProtKB">
        <authorList>
            <consortium name="WormBaseParasite"/>
        </authorList>
    </citation>
    <scope>IDENTIFICATION</scope>
    <source>
        <strain evidence="3">pt0022</strain>
    </source>
</reference>
<dbReference type="GO" id="GO:0006611">
    <property type="term" value="P:protein export from nucleus"/>
    <property type="evidence" value="ECO:0007669"/>
    <property type="project" value="InterPro"/>
</dbReference>
<dbReference type="AlphaFoldDB" id="A0AAF5RTV3"/>
<dbReference type="Proteomes" id="UP000093561">
    <property type="component" value="Unassembled WGS sequence"/>
</dbReference>
<dbReference type="Pfam" id="PF08389">
    <property type="entry name" value="Xpo1"/>
    <property type="match status" value="1"/>
</dbReference>
<name>A0AAF5RTV3_WUCBA</name>
<dbReference type="Gene3D" id="1.25.10.10">
    <property type="entry name" value="Leucine-rich Repeat Variant"/>
    <property type="match status" value="2"/>
</dbReference>
<evidence type="ECO:0000259" key="1">
    <source>
        <dbReference type="Pfam" id="PF08389"/>
    </source>
</evidence>
<dbReference type="InterPro" id="IPR011989">
    <property type="entry name" value="ARM-like"/>
</dbReference>
<proteinExistence type="predicted"/>
<dbReference type="SUPFAM" id="SSF48371">
    <property type="entry name" value="ARM repeat"/>
    <property type="match status" value="1"/>
</dbReference>
<dbReference type="GO" id="GO:0005737">
    <property type="term" value="C:cytoplasm"/>
    <property type="evidence" value="ECO:0007669"/>
    <property type="project" value="TreeGrafter"/>
</dbReference>
<protein>
    <recommendedName>
        <fullName evidence="1">Exportin-1/Importin-beta-like domain-containing protein</fullName>
    </recommendedName>
</protein>